<evidence type="ECO:0000256" key="1">
    <source>
        <dbReference type="ARBA" id="ARBA00022553"/>
    </source>
</evidence>
<dbReference type="InterPro" id="IPR039420">
    <property type="entry name" value="WalR-like"/>
</dbReference>
<dbReference type="Proteomes" id="UP000672097">
    <property type="component" value="Unassembled WGS sequence"/>
</dbReference>
<dbReference type="InterPro" id="IPR001867">
    <property type="entry name" value="OmpR/PhoB-type_DNA-bd"/>
</dbReference>
<dbReference type="PANTHER" id="PTHR48111">
    <property type="entry name" value="REGULATOR OF RPOS"/>
    <property type="match status" value="1"/>
</dbReference>
<keyword evidence="5" id="KW-0804">Transcription</keyword>
<dbReference type="Pfam" id="PF00486">
    <property type="entry name" value="Trans_reg_C"/>
    <property type="match status" value="1"/>
</dbReference>
<feature type="domain" description="Response regulatory" evidence="8">
    <location>
        <begin position="12"/>
        <end position="126"/>
    </location>
</feature>
<evidence type="ECO:0000256" key="7">
    <source>
        <dbReference type="PROSITE-ProRule" id="PRU01091"/>
    </source>
</evidence>
<feature type="domain" description="OmpR/PhoB-type" evidence="9">
    <location>
        <begin position="153"/>
        <end position="255"/>
    </location>
</feature>
<evidence type="ECO:0000256" key="5">
    <source>
        <dbReference type="ARBA" id="ARBA00023163"/>
    </source>
</evidence>
<dbReference type="InterPro" id="IPR036388">
    <property type="entry name" value="WH-like_DNA-bd_sf"/>
</dbReference>
<evidence type="ECO:0000259" key="8">
    <source>
        <dbReference type="PROSITE" id="PS50110"/>
    </source>
</evidence>
<keyword evidence="2" id="KW-0902">Two-component regulatory system</keyword>
<dbReference type="PANTHER" id="PTHR48111:SF1">
    <property type="entry name" value="TWO-COMPONENT RESPONSE REGULATOR ORR33"/>
    <property type="match status" value="1"/>
</dbReference>
<accession>A0ABS5DUJ6</accession>
<evidence type="ECO:0000256" key="4">
    <source>
        <dbReference type="ARBA" id="ARBA00023125"/>
    </source>
</evidence>
<dbReference type="InterPro" id="IPR011006">
    <property type="entry name" value="CheY-like_superfamily"/>
</dbReference>
<organism evidence="10 11">
    <name type="scientific">Ideonella paludis</name>
    <dbReference type="NCBI Taxonomy" id="1233411"/>
    <lineage>
        <taxon>Bacteria</taxon>
        <taxon>Pseudomonadati</taxon>
        <taxon>Pseudomonadota</taxon>
        <taxon>Betaproteobacteria</taxon>
        <taxon>Burkholderiales</taxon>
        <taxon>Sphaerotilaceae</taxon>
        <taxon>Ideonella</taxon>
    </lineage>
</organism>
<feature type="DNA-binding region" description="OmpR/PhoB-type" evidence="7">
    <location>
        <begin position="153"/>
        <end position="255"/>
    </location>
</feature>
<dbReference type="EMBL" id="JAGQDG010000001">
    <property type="protein sequence ID" value="MBQ0934551.1"/>
    <property type="molecule type" value="Genomic_DNA"/>
</dbReference>
<dbReference type="InterPro" id="IPR016032">
    <property type="entry name" value="Sig_transdc_resp-reg_C-effctor"/>
</dbReference>
<dbReference type="InterPro" id="IPR001789">
    <property type="entry name" value="Sig_transdc_resp-reg_receiver"/>
</dbReference>
<comment type="caution">
    <text evidence="10">The sequence shown here is derived from an EMBL/GenBank/DDBJ whole genome shotgun (WGS) entry which is preliminary data.</text>
</comment>
<evidence type="ECO:0000256" key="2">
    <source>
        <dbReference type="ARBA" id="ARBA00023012"/>
    </source>
</evidence>
<evidence type="ECO:0000313" key="10">
    <source>
        <dbReference type="EMBL" id="MBQ0934551.1"/>
    </source>
</evidence>
<proteinExistence type="predicted"/>
<dbReference type="RefSeq" id="WP_210806501.1">
    <property type="nucleotide sequence ID" value="NZ_JAGQDG010000001.1"/>
</dbReference>
<keyword evidence="11" id="KW-1185">Reference proteome</keyword>
<evidence type="ECO:0000256" key="6">
    <source>
        <dbReference type="PROSITE-ProRule" id="PRU00169"/>
    </source>
</evidence>
<dbReference type="CDD" id="cd17574">
    <property type="entry name" value="REC_OmpR"/>
    <property type="match status" value="1"/>
</dbReference>
<dbReference type="PROSITE" id="PS50110">
    <property type="entry name" value="RESPONSE_REGULATORY"/>
    <property type="match status" value="1"/>
</dbReference>
<keyword evidence="4 7" id="KW-0238">DNA-binding</keyword>
<dbReference type="Gene3D" id="3.40.50.2300">
    <property type="match status" value="1"/>
</dbReference>
<dbReference type="Pfam" id="PF00072">
    <property type="entry name" value="Response_reg"/>
    <property type="match status" value="1"/>
</dbReference>
<sequence>MRALTAEPRTMNVFLVEDDEILREALRFVLEQNQYTVTPVASAAELYRQMAVQTGDAVILDIGLEGESGFSICQYLRAHNPHLGIVFVTGMTDPDDRFKGLTCGADAYLTKPVETRELLAILARIQERWLARAGELTRLAVGLSPDVGLAQAAGIPVPAPTLWTLRIASGLLQAPNGKTRRVSSNERALLYGLGQAGGEPMSAEALAKVLDFEVDDGHRHRIEVIVSRLRRNVEQSTGMHLPLMSVRGTGYCVRDLTLLD</sequence>
<feature type="modified residue" description="4-aspartylphosphate" evidence="6">
    <location>
        <position position="61"/>
    </location>
</feature>
<evidence type="ECO:0000256" key="3">
    <source>
        <dbReference type="ARBA" id="ARBA00023015"/>
    </source>
</evidence>
<keyword evidence="3" id="KW-0805">Transcription regulation</keyword>
<evidence type="ECO:0000259" key="9">
    <source>
        <dbReference type="PROSITE" id="PS51755"/>
    </source>
</evidence>
<dbReference type="SMART" id="SM00448">
    <property type="entry name" value="REC"/>
    <property type="match status" value="1"/>
</dbReference>
<dbReference type="PROSITE" id="PS51755">
    <property type="entry name" value="OMPR_PHOB"/>
    <property type="match status" value="1"/>
</dbReference>
<dbReference type="SUPFAM" id="SSF52172">
    <property type="entry name" value="CheY-like"/>
    <property type="match status" value="1"/>
</dbReference>
<keyword evidence="1 6" id="KW-0597">Phosphoprotein</keyword>
<reference evidence="10 11" key="1">
    <citation type="submission" date="2021-04" db="EMBL/GenBank/DDBJ databases">
        <title>The genome sequence of type strain Ideonella paludis KCTC 32238.</title>
        <authorList>
            <person name="Liu Y."/>
        </authorList>
    </citation>
    <scope>NUCLEOTIDE SEQUENCE [LARGE SCALE GENOMIC DNA]</scope>
    <source>
        <strain evidence="10 11">KCTC 32238</strain>
    </source>
</reference>
<protein>
    <submittedName>
        <fullName evidence="10">Response regulator transcription factor</fullName>
    </submittedName>
</protein>
<dbReference type="SUPFAM" id="SSF46894">
    <property type="entry name" value="C-terminal effector domain of the bipartite response regulators"/>
    <property type="match status" value="1"/>
</dbReference>
<name>A0ABS5DUJ6_9BURK</name>
<dbReference type="Gene3D" id="1.10.10.10">
    <property type="entry name" value="Winged helix-like DNA-binding domain superfamily/Winged helix DNA-binding domain"/>
    <property type="match status" value="1"/>
</dbReference>
<gene>
    <name evidence="10" type="ORF">KAK11_04345</name>
</gene>
<evidence type="ECO:0000313" key="11">
    <source>
        <dbReference type="Proteomes" id="UP000672097"/>
    </source>
</evidence>